<dbReference type="GO" id="GO:0008289">
    <property type="term" value="F:lipid binding"/>
    <property type="evidence" value="ECO:0007669"/>
    <property type="project" value="UniProtKB-KW"/>
</dbReference>
<dbReference type="STRING" id="208439.AJAP_08085"/>
<sequence length="283" mass="29926">MRSMPGPVAVITDSTACLPAPVAERWGIGVVQVQLQVGEQFDEENRYDREEIIGHLRAGTPVKTAPPEVAAFFWAFQDAASKGASAIVSVHISGRMSETVNAAREAAQQVNIPVHVLDSGTTGMSLGFAATSAAKVAAAGGQATRVIDAAERRFRGSREILYVDTLEFLRRGGRIGAAQAFLGSAFSIKPLLTLKNGEVAPLTRVPGQRRALNKLVDLAVECAGDRDVEVAITRFGPDERDLEIGGRLRARLPHMVDSTLVDASMILGAHLGPGAIGITVSPV</sequence>
<dbReference type="SUPFAM" id="SSF82549">
    <property type="entry name" value="DAK1/DegV-like"/>
    <property type="match status" value="1"/>
</dbReference>
<dbReference type="RefSeq" id="WP_083650086.1">
    <property type="nucleotide sequence ID" value="NZ_CP008953.1"/>
</dbReference>
<accession>A0A075UPS6</accession>
<evidence type="ECO:0000256" key="1">
    <source>
        <dbReference type="ARBA" id="ARBA00023121"/>
    </source>
</evidence>
<evidence type="ECO:0008006" key="4">
    <source>
        <dbReference type="Google" id="ProtNLM"/>
    </source>
</evidence>
<dbReference type="PROSITE" id="PS51482">
    <property type="entry name" value="DEGV"/>
    <property type="match status" value="1"/>
</dbReference>
<dbReference type="EMBL" id="CP008953">
    <property type="protein sequence ID" value="AIG74524.1"/>
    <property type="molecule type" value="Genomic_DNA"/>
</dbReference>
<dbReference type="Proteomes" id="UP000028492">
    <property type="component" value="Chromosome"/>
</dbReference>
<gene>
    <name evidence="2" type="ORF">AJAP_08085</name>
</gene>
<dbReference type="InterPro" id="IPR043168">
    <property type="entry name" value="DegV_C"/>
</dbReference>
<dbReference type="PANTHER" id="PTHR33434">
    <property type="entry name" value="DEGV DOMAIN-CONTAINING PROTEIN DR_1986-RELATED"/>
    <property type="match status" value="1"/>
</dbReference>
<dbReference type="KEGG" id="aja:AJAP_08085"/>
<evidence type="ECO:0000313" key="2">
    <source>
        <dbReference type="EMBL" id="AIG74524.1"/>
    </source>
</evidence>
<dbReference type="NCBIfam" id="TIGR00762">
    <property type="entry name" value="DegV"/>
    <property type="match status" value="1"/>
</dbReference>
<protein>
    <recommendedName>
        <fullName evidence="4">DegV domain-containing protein</fullName>
    </recommendedName>
</protein>
<dbReference type="HOGENOM" id="CLU_048251_0_1_11"/>
<name>A0A075UPS6_9PSEU</name>
<dbReference type="AlphaFoldDB" id="A0A075UPS6"/>
<proteinExistence type="predicted"/>
<dbReference type="InterPro" id="IPR003797">
    <property type="entry name" value="DegV"/>
</dbReference>
<dbReference type="Gene3D" id="3.30.1180.10">
    <property type="match status" value="1"/>
</dbReference>
<dbReference type="PANTHER" id="PTHR33434:SF2">
    <property type="entry name" value="FATTY ACID-BINDING PROTEIN TM_1468"/>
    <property type="match status" value="1"/>
</dbReference>
<dbReference type="Gene3D" id="3.40.50.10170">
    <property type="match status" value="1"/>
</dbReference>
<dbReference type="eggNOG" id="COG1307">
    <property type="taxonomic scope" value="Bacteria"/>
</dbReference>
<organism evidence="2 3">
    <name type="scientific">Amycolatopsis japonica</name>
    <dbReference type="NCBI Taxonomy" id="208439"/>
    <lineage>
        <taxon>Bacteria</taxon>
        <taxon>Bacillati</taxon>
        <taxon>Actinomycetota</taxon>
        <taxon>Actinomycetes</taxon>
        <taxon>Pseudonocardiales</taxon>
        <taxon>Pseudonocardiaceae</taxon>
        <taxon>Amycolatopsis</taxon>
        <taxon>Amycolatopsis japonica group</taxon>
    </lineage>
</organism>
<keyword evidence="3" id="KW-1185">Reference proteome</keyword>
<keyword evidence="1" id="KW-0446">Lipid-binding</keyword>
<dbReference type="Pfam" id="PF02645">
    <property type="entry name" value="DegV"/>
    <property type="match status" value="1"/>
</dbReference>
<evidence type="ECO:0000313" key="3">
    <source>
        <dbReference type="Proteomes" id="UP000028492"/>
    </source>
</evidence>
<reference evidence="2 3" key="1">
    <citation type="journal article" date="2014" name="J. Biotechnol.">
        <title>Complete genome sequence of the actinobacterium Amycolatopsis japonica MG417-CF17(T) (=DSM 44213T) producing (S,S)-N,N'-ethylenediaminedisuccinic acid.</title>
        <authorList>
            <person name="Stegmann E."/>
            <person name="Albersmeier A."/>
            <person name="Spohn M."/>
            <person name="Gert H."/>
            <person name="Weber T."/>
            <person name="Wohlleben W."/>
            <person name="Kalinowski J."/>
            <person name="Ruckert C."/>
        </authorList>
    </citation>
    <scope>NUCLEOTIDE SEQUENCE [LARGE SCALE GENOMIC DNA]</scope>
    <source>
        <strain evidence="3">MG417-CF17 (DSM 44213)</strain>
    </source>
</reference>
<dbReference type="InterPro" id="IPR050270">
    <property type="entry name" value="DegV_domain_contain"/>
</dbReference>